<dbReference type="Proteomes" id="UP001500655">
    <property type="component" value="Unassembled WGS sequence"/>
</dbReference>
<gene>
    <name evidence="1" type="ORF">GCM10009681_27950</name>
</gene>
<proteinExistence type="predicted"/>
<keyword evidence="2" id="KW-1185">Reference proteome</keyword>
<reference evidence="2" key="1">
    <citation type="journal article" date="2019" name="Int. J. Syst. Evol. Microbiol.">
        <title>The Global Catalogue of Microorganisms (GCM) 10K type strain sequencing project: providing services to taxonomists for standard genome sequencing and annotation.</title>
        <authorList>
            <consortium name="The Broad Institute Genomics Platform"/>
            <consortium name="The Broad Institute Genome Sequencing Center for Infectious Disease"/>
            <person name="Wu L."/>
            <person name="Ma J."/>
        </authorList>
    </citation>
    <scope>NUCLEOTIDE SEQUENCE [LARGE SCALE GENOMIC DNA]</scope>
    <source>
        <strain evidence="2">JCM 13249</strain>
    </source>
</reference>
<comment type="caution">
    <text evidence="1">The sequence shown here is derived from an EMBL/GenBank/DDBJ whole genome shotgun (WGS) entry which is preliminary data.</text>
</comment>
<evidence type="ECO:0000313" key="2">
    <source>
        <dbReference type="Proteomes" id="UP001500655"/>
    </source>
</evidence>
<organism evidence="1 2">
    <name type="scientific">Luedemannella helvata</name>
    <dbReference type="NCBI Taxonomy" id="349315"/>
    <lineage>
        <taxon>Bacteria</taxon>
        <taxon>Bacillati</taxon>
        <taxon>Actinomycetota</taxon>
        <taxon>Actinomycetes</taxon>
        <taxon>Micromonosporales</taxon>
        <taxon>Micromonosporaceae</taxon>
        <taxon>Luedemannella</taxon>
    </lineage>
</organism>
<sequence length="71" mass="7415">MSADSETASYISATALSDSERQPCPVAATLPVLPMYVARVHDARLRTLNMAWSEPAVLAGLRGGLLAAGDT</sequence>
<protein>
    <submittedName>
        <fullName evidence="1">Uncharacterized protein</fullName>
    </submittedName>
</protein>
<name>A0ABP4WMC8_9ACTN</name>
<dbReference type="EMBL" id="BAAALS010000012">
    <property type="protein sequence ID" value="GAA1755195.1"/>
    <property type="molecule type" value="Genomic_DNA"/>
</dbReference>
<evidence type="ECO:0000313" key="1">
    <source>
        <dbReference type="EMBL" id="GAA1755195.1"/>
    </source>
</evidence>
<accession>A0ABP4WMC8</accession>